<evidence type="ECO:0000256" key="1">
    <source>
        <dbReference type="SAM" id="MobiDB-lite"/>
    </source>
</evidence>
<keyword evidence="4" id="KW-1185">Reference proteome</keyword>
<feature type="region of interest" description="Disordered" evidence="1">
    <location>
        <begin position="29"/>
        <end position="55"/>
    </location>
</feature>
<feature type="region of interest" description="Disordered" evidence="1">
    <location>
        <begin position="90"/>
        <end position="133"/>
    </location>
</feature>
<evidence type="ECO:0000313" key="4">
    <source>
        <dbReference type="Proteomes" id="UP000734854"/>
    </source>
</evidence>
<sequence length="551" mass="59938">MGTAIIHAASRCALDPIWRVRLGRRRSKPYQMEGGGSEIPLKSQEEKPQGGVSGGWGGWGISSFSMFSDLQQAAQEISRNAVEAMKSATQGIGEVEGPDSDSETAGEVAKERAGENAGATEEKEESENARLRQSALEKLEKASEDSVFGQASLRISYPSFQFIQGLKVFDSSMETFASGAWSALGNALRGGSSLVSRLEHSAAGLADSFQQGDFPSKATSLAPSIIETGKTFTTKGIQVLERVGKETIELLMTETGFDVDKNADKVDKDDDEEQFEEVTFDRCFYIYGGPDLLEELEALSSHHAMLFNRRRIKLSAEEKSFYDDKLVQIQQIFSLGTVVEENETDSNKGKYIEASASDSDVEMKKLCEASIRRAAEIASGFASALGGLAANDIIQRATDRLENVNSECIHRLSELCCSAVSHMLVLGKSLISNANKVKTEEVDDDTLKIEWPEDSVSKAKIIRHKVQSMAGDMDTVSNSFITGISDILEAYLAAIQSVSSEKPGLVQSSMQEKAKAITNHLRDDKTSAAEKVQDALHYLSYVVLSTSMPIV</sequence>
<feature type="domain" description="DUF7798" evidence="2">
    <location>
        <begin position="278"/>
        <end position="548"/>
    </location>
</feature>
<dbReference type="AlphaFoldDB" id="A0A8J5FRJ9"/>
<dbReference type="Proteomes" id="UP000734854">
    <property type="component" value="Unassembled WGS sequence"/>
</dbReference>
<dbReference type="PANTHER" id="PTHR36011:SF1">
    <property type="entry name" value="BAT2 DOMAIN PROTEIN"/>
    <property type="match status" value="1"/>
</dbReference>
<dbReference type="InterPro" id="IPR056700">
    <property type="entry name" value="DUF7798"/>
</dbReference>
<comment type="caution">
    <text evidence="3">The sequence shown here is derived from an EMBL/GenBank/DDBJ whole genome shotgun (WGS) entry which is preliminary data.</text>
</comment>
<proteinExistence type="predicted"/>
<reference evidence="3 4" key="1">
    <citation type="submission" date="2020-08" db="EMBL/GenBank/DDBJ databases">
        <title>Plant Genome Project.</title>
        <authorList>
            <person name="Zhang R.-G."/>
        </authorList>
    </citation>
    <scope>NUCLEOTIDE SEQUENCE [LARGE SCALE GENOMIC DNA]</scope>
    <source>
        <tissue evidence="3">Rhizome</tissue>
    </source>
</reference>
<gene>
    <name evidence="3" type="ORF">ZIOFF_051646</name>
</gene>
<evidence type="ECO:0000313" key="3">
    <source>
        <dbReference type="EMBL" id="KAG6490356.1"/>
    </source>
</evidence>
<protein>
    <recommendedName>
        <fullName evidence="2">DUF7798 domain-containing protein</fullName>
    </recommendedName>
</protein>
<accession>A0A8J5FRJ9</accession>
<organism evidence="3 4">
    <name type="scientific">Zingiber officinale</name>
    <name type="common">Ginger</name>
    <name type="synonym">Amomum zingiber</name>
    <dbReference type="NCBI Taxonomy" id="94328"/>
    <lineage>
        <taxon>Eukaryota</taxon>
        <taxon>Viridiplantae</taxon>
        <taxon>Streptophyta</taxon>
        <taxon>Embryophyta</taxon>
        <taxon>Tracheophyta</taxon>
        <taxon>Spermatophyta</taxon>
        <taxon>Magnoliopsida</taxon>
        <taxon>Liliopsida</taxon>
        <taxon>Zingiberales</taxon>
        <taxon>Zingiberaceae</taxon>
        <taxon>Zingiber</taxon>
    </lineage>
</organism>
<dbReference type="Pfam" id="PF25074">
    <property type="entry name" value="DUF7798"/>
    <property type="match status" value="1"/>
</dbReference>
<dbReference type="PANTHER" id="PTHR36011">
    <property type="entry name" value="BAT2 DOMAIN PROTEIN"/>
    <property type="match status" value="1"/>
</dbReference>
<dbReference type="EMBL" id="JACMSC010000014">
    <property type="protein sequence ID" value="KAG6490356.1"/>
    <property type="molecule type" value="Genomic_DNA"/>
</dbReference>
<name>A0A8J5FRJ9_ZINOF</name>
<evidence type="ECO:0000259" key="2">
    <source>
        <dbReference type="Pfam" id="PF25074"/>
    </source>
</evidence>